<keyword evidence="2" id="KW-0813">Transport</keyword>
<evidence type="ECO:0000256" key="5">
    <source>
        <dbReference type="ARBA" id="ARBA00022989"/>
    </source>
</evidence>
<evidence type="ECO:0000259" key="8">
    <source>
        <dbReference type="PROSITE" id="PS50928"/>
    </source>
</evidence>
<dbReference type="Gene3D" id="1.10.3720.10">
    <property type="entry name" value="MetI-like"/>
    <property type="match status" value="1"/>
</dbReference>
<reference evidence="9" key="1">
    <citation type="submission" date="2018-05" db="EMBL/GenBank/DDBJ databases">
        <authorList>
            <person name="Lanie J.A."/>
            <person name="Ng W.-L."/>
            <person name="Kazmierczak K.M."/>
            <person name="Andrzejewski T.M."/>
            <person name="Davidsen T.M."/>
            <person name="Wayne K.J."/>
            <person name="Tettelin H."/>
            <person name="Glass J.I."/>
            <person name="Rusch D."/>
            <person name="Podicherti R."/>
            <person name="Tsui H.-C.T."/>
            <person name="Winkler M.E."/>
        </authorList>
    </citation>
    <scope>NUCLEOTIDE SEQUENCE</scope>
</reference>
<dbReference type="CDD" id="cd06261">
    <property type="entry name" value="TM_PBP2"/>
    <property type="match status" value="1"/>
</dbReference>
<keyword evidence="4 7" id="KW-0812">Transmembrane</keyword>
<protein>
    <recommendedName>
        <fullName evidence="8">ABC transmembrane type-1 domain-containing protein</fullName>
    </recommendedName>
</protein>
<gene>
    <name evidence="9" type="ORF">METZ01_LOCUS222496</name>
</gene>
<evidence type="ECO:0000256" key="2">
    <source>
        <dbReference type="ARBA" id="ARBA00022448"/>
    </source>
</evidence>
<proteinExistence type="predicted"/>
<evidence type="ECO:0000256" key="1">
    <source>
        <dbReference type="ARBA" id="ARBA00004651"/>
    </source>
</evidence>
<comment type="subcellular location">
    <subcellularLocation>
        <location evidence="1">Cell membrane</location>
        <topology evidence="1">Multi-pass membrane protein</topology>
    </subcellularLocation>
</comment>
<feature type="transmembrane region" description="Helical" evidence="7">
    <location>
        <begin position="118"/>
        <end position="138"/>
    </location>
</feature>
<dbReference type="PANTHER" id="PTHR30151">
    <property type="entry name" value="ALKANE SULFONATE ABC TRANSPORTER-RELATED, MEMBRANE SUBUNIT"/>
    <property type="match status" value="1"/>
</dbReference>
<keyword evidence="6 7" id="KW-0472">Membrane</keyword>
<organism evidence="9">
    <name type="scientific">marine metagenome</name>
    <dbReference type="NCBI Taxonomy" id="408172"/>
    <lineage>
        <taxon>unclassified sequences</taxon>
        <taxon>metagenomes</taxon>
        <taxon>ecological metagenomes</taxon>
    </lineage>
</organism>
<dbReference type="InterPro" id="IPR000515">
    <property type="entry name" value="MetI-like"/>
</dbReference>
<evidence type="ECO:0000256" key="7">
    <source>
        <dbReference type="SAM" id="Phobius"/>
    </source>
</evidence>
<dbReference type="SUPFAM" id="SSF161098">
    <property type="entry name" value="MetI-like"/>
    <property type="match status" value="1"/>
</dbReference>
<keyword evidence="3" id="KW-1003">Cell membrane</keyword>
<feature type="transmembrane region" description="Helical" evidence="7">
    <location>
        <begin position="35"/>
        <end position="57"/>
    </location>
</feature>
<dbReference type="InterPro" id="IPR035906">
    <property type="entry name" value="MetI-like_sf"/>
</dbReference>
<dbReference type="PANTHER" id="PTHR30151:SF38">
    <property type="entry name" value="ALIPHATIC SULFONATES TRANSPORT PERMEASE PROTEIN SSUC-RELATED"/>
    <property type="match status" value="1"/>
</dbReference>
<dbReference type="EMBL" id="UINC01053296">
    <property type="protein sequence ID" value="SVB69642.1"/>
    <property type="molecule type" value="Genomic_DNA"/>
</dbReference>
<feature type="transmembrane region" description="Helical" evidence="7">
    <location>
        <begin position="144"/>
        <end position="161"/>
    </location>
</feature>
<dbReference type="AlphaFoldDB" id="A0A382G449"/>
<accession>A0A382G449</accession>
<feature type="transmembrane region" description="Helical" evidence="7">
    <location>
        <begin position="242"/>
        <end position="261"/>
    </location>
</feature>
<sequence length="273" mass="30030">MPNRMNDDGMDGEAVVGGNDSTVERRSLFNKMGGAMAAFASLLVVWIILSIIVRPWVPTPVDTVIAMYRALGSAEFYQDLLLTLWRVLSAFAGATVVGSVLGILVGLSRRADAFFRPLLAIGLAVPDPVYIIFAILALGIGEQAGFVALTIAITPFVTNIVRSSVQARDLTLDEMVQVYRIPFWEAFWANLVPQLVPALLTAVRNSFALSWKLVVVVEALGQPEGLGAAIFQSFRLLRMREMLALAILFTILMELIERGALGRLERRLLRWRA</sequence>
<evidence type="ECO:0000256" key="3">
    <source>
        <dbReference type="ARBA" id="ARBA00022475"/>
    </source>
</evidence>
<dbReference type="Pfam" id="PF00528">
    <property type="entry name" value="BPD_transp_1"/>
    <property type="match status" value="1"/>
</dbReference>
<dbReference type="GO" id="GO:0005886">
    <property type="term" value="C:plasma membrane"/>
    <property type="evidence" value="ECO:0007669"/>
    <property type="project" value="UniProtKB-SubCell"/>
</dbReference>
<evidence type="ECO:0000313" key="9">
    <source>
        <dbReference type="EMBL" id="SVB69642.1"/>
    </source>
</evidence>
<feature type="transmembrane region" description="Helical" evidence="7">
    <location>
        <begin position="84"/>
        <end position="106"/>
    </location>
</feature>
<keyword evidence="5 7" id="KW-1133">Transmembrane helix</keyword>
<evidence type="ECO:0000256" key="4">
    <source>
        <dbReference type="ARBA" id="ARBA00022692"/>
    </source>
</evidence>
<evidence type="ECO:0000256" key="6">
    <source>
        <dbReference type="ARBA" id="ARBA00023136"/>
    </source>
</evidence>
<feature type="domain" description="ABC transmembrane type-1" evidence="8">
    <location>
        <begin position="80"/>
        <end position="260"/>
    </location>
</feature>
<name>A0A382G449_9ZZZZ</name>
<dbReference type="PROSITE" id="PS50928">
    <property type="entry name" value="ABC_TM1"/>
    <property type="match status" value="1"/>
</dbReference>
<dbReference type="GO" id="GO:0055085">
    <property type="term" value="P:transmembrane transport"/>
    <property type="evidence" value="ECO:0007669"/>
    <property type="project" value="InterPro"/>
</dbReference>